<keyword evidence="1" id="KW-0812">Transmembrane</keyword>
<accession>A0ABS5Y4Z1</accession>
<evidence type="ECO:0000313" key="3">
    <source>
        <dbReference type="Proteomes" id="UP001196661"/>
    </source>
</evidence>
<dbReference type="Pfam" id="PF07466">
    <property type="entry name" value="DUF1517"/>
    <property type="match status" value="1"/>
</dbReference>
<comment type="caution">
    <text evidence="2">The sequence shown here is derived from an EMBL/GenBank/DDBJ whole genome shotgun (WGS) entry which is preliminary data.</text>
</comment>
<feature type="transmembrane region" description="Helical" evidence="1">
    <location>
        <begin position="89"/>
        <end position="111"/>
    </location>
</feature>
<dbReference type="RefSeq" id="WP_215618811.1">
    <property type="nucleotide sequence ID" value="NZ_JADOER010000011.1"/>
</dbReference>
<name>A0ABS5Y4Z1_9CYAN</name>
<protein>
    <submittedName>
        <fullName evidence="2">DUF1517 domain-containing protein</fullName>
    </submittedName>
</protein>
<dbReference type="EMBL" id="JADOER010000011">
    <property type="protein sequence ID" value="MBT9312909.1"/>
    <property type="molecule type" value="Genomic_DNA"/>
</dbReference>
<dbReference type="PIRSF" id="PIRSF037221">
    <property type="entry name" value="DUF1517"/>
    <property type="match status" value="1"/>
</dbReference>
<keyword evidence="1" id="KW-1133">Transmembrane helix</keyword>
<proteinExistence type="predicted"/>
<dbReference type="InterPro" id="IPR010903">
    <property type="entry name" value="DUF1517"/>
</dbReference>
<keyword evidence="3" id="KW-1185">Reference proteome</keyword>
<reference evidence="2 3" key="1">
    <citation type="journal article" date="2021" name="Mar. Drugs">
        <title>Genome Reduction and Secondary Metabolism of the Marine Sponge-Associated Cyanobacterium Leptothoe.</title>
        <authorList>
            <person name="Konstantinou D."/>
            <person name="Popin R.V."/>
            <person name="Fewer D.P."/>
            <person name="Sivonen K."/>
            <person name="Gkelis S."/>
        </authorList>
    </citation>
    <scope>NUCLEOTIDE SEQUENCE [LARGE SCALE GENOMIC DNA]</scope>
    <source>
        <strain evidence="2 3">TAU-MAC 1615</strain>
    </source>
</reference>
<keyword evidence="1" id="KW-0472">Membrane</keyword>
<dbReference type="PANTHER" id="PTHR33975:SF2">
    <property type="entry name" value="MYELIN-ASSOCIATED OLIGODENDROCYTE BASIC PROTEIN"/>
    <property type="match status" value="1"/>
</dbReference>
<dbReference type="PANTHER" id="PTHR33975">
    <property type="entry name" value="MYELIN-ASSOCIATED OLIGODENDROCYTE BASIC PROTEIN"/>
    <property type="match status" value="1"/>
</dbReference>
<gene>
    <name evidence="2" type="ORF">IXB28_11875</name>
</gene>
<dbReference type="InterPro" id="IPR053023">
    <property type="entry name" value="FLAP_modulator"/>
</dbReference>
<organism evidence="2 3">
    <name type="scientific">Leptothoe kymatousa TAU-MAC 1615</name>
    <dbReference type="NCBI Taxonomy" id="2364775"/>
    <lineage>
        <taxon>Bacteria</taxon>
        <taxon>Bacillati</taxon>
        <taxon>Cyanobacteriota</taxon>
        <taxon>Cyanophyceae</taxon>
        <taxon>Nodosilineales</taxon>
        <taxon>Cymatolegaceae</taxon>
        <taxon>Leptothoe</taxon>
        <taxon>Leptothoe kymatousa</taxon>
    </lineage>
</organism>
<sequence length="319" mass="34264">MSRLFRVKSWLRPLIKPFLVCALALVLVFSQADGAWAARAGGRIGGGSFRAPRPSYGRTYSAPRSYRGPSRGYYPGGGFGFGFPFMMPLFGFGGGGLFSLLVFFAIASFLVRSFRASGLGDGDMGEVYSANPKVSVARLQVGLLAKARHLQDDLNRLAMSADTSSSAGLTKVLQESTLSLLRHPEYWAYADTDTVATKLMSAEAEFNRLALMERSKFSHEAISNVNNQVSGNNAAALADGNGNEDPGEYIIATLIVATQGKFALPDVQSEQTVRDALNQIGAISSDSLMAVEVLWTPQASGQTLTNDEVIAQYPNLKLV</sequence>
<evidence type="ECO:0000313" key="2">
    <source>
        <dbReference type="EMBL" id="MBT9312909.1"/>
    </source>
</evidence>
<dbReference type="Proteomes" id="UP001196661">
    <property type="component" value="Unassembled WGS sequence"/>
</dbReference>
<evidence type="ECO:0000256" key="1">
    <source>
        <dbReference type="SAM" id="Phobius"/>
    </source>
</evidence>